<dbReference type="PROSITE" id="PS50943">
    <property type="entry name" value="HTH_CROC1"/>
    <property type="match status" value="1"/>
</dbReference>
<dbReference type="GO" id="GO:0003677">
    <property type="term" value="F:DNA binding"/>
    <property type="evidence" value="ECO:0007669"/>
    <property type="project" value="UniProtKB-KW"/>
</dbReference>
<dbReference type="CDD" id="cd00093">
    <property type="entry name" value="HTH_XRE"/>
    <property type="match status" value="1"/>
</dbReference>
<dbReference type="PANTHER" id="PTHR46558">
    <property type="entry name" value="TRACRIPTIONAL REGULATORY PROTEIN-RELATED-RELATED"/>
    <property type="match status" value="1"/>
</dbReference>
<dbReference type="SUPFAM" id="SSF47413">
    <property type="entry name" value="lambda repressor-like DNA-binding domains"/>
    <property type="match status" value="1"/>
</dbReference>
<dbReference type="InterPro" id="IPR001387">
    <property type="entry name" value="Cro/C1-type_HTH"/>
</dbReference>
<dbReference type="OrthoDB" id="2627663at2"/>
<comment type="caution">
    <text evidence="3">The sequence shown here is derived from an EMBL/GenBank/DDBJ whole genome shotgun (WGS) entry which is preliminary data.</text>
</comment>
<proteinExistence type="predicted"/>
<evidence type="ECO:0000313" key="3">
    <source>
        <dbReference type="EMBL" id="RDY58482.1"/>
    </source>
</evidence>
<evidence type="ECO:0000259" key="2">
    <source>
        <dbReference type="PROSITE" id="PS50943"/>
    </source>
</evidence>
<dbReference type="PANTHER" id="PTHR46558:SF15">
    <property type="entry name" value="HELIX-TURN-HELIX DOMAIN PROTEIN"/>
    <property type="match status" value="1"/>
</dbReference>
<feature type="domain" description="HTH cro/C1-type" evidence="2">
    <location>
        <begin position="32"/>
        <end position="87"/>
    </location>
</feature>
<accession>A0A371JMW3</accession>
<gene>
    <name evidence="3" type="ORF">DX873_15895</name>
</gene>
<dbReference type="Gene3D" id="1.10.260.40">
    <property type="entry name" value="lambda repressor-like DNA-binding domains"/>
    <property type="match status" value="1"/>
</dbReference>
<dbReference type="Proteomes" id="UP000261828">
    <property type="component" value="Unassembled WGS sequence"/>
</dbReference>
<keyword evidence="1" id="KW-0238">DNA-binding</keyword>
<name>A0A371JMW3_9FLAO</name>
<organism evidence="3 4">
    <name type="scientific">Flagellimonas nanhaiensis</name>
    <dbReference type="NCBI Taxonomy" id="2292706"/>
    <lineage>
        <taxon>Bacteria</taxon>
        <taxon>Pseudomonadati</taxon>
        <taxon>Bacteroidota</taxon>
        <taxon>Flavobacteriia</taxon>
        <taxon>Flavobacteriales</taxon>
        <taxon>Flavobacteriaceae</taxon>
        <taxon>Flagellimonas</taxon>
    </lineage>
</organism>
<evidence type="ECO:0000313" key="4">
    <source>
        <dbReference type="Proteomes" id="UP000261828"/>
    </source>
</evidence>
<dbReference type="InterPro" id="IPR010982">
    <property type="entry name" value="Lambda_DNA-bd_dom_sf"/>
</dbReference>
<dbReference type="Pfam" id="PF01381">
    <property type="entry name" value="HTH_3"/>
    <property type="match status" value="1"/>
</dbReference>
<dbReference type="EMBL" id="QTJX01000004">
    <property type="protein sequence ID" value="RDY58482.1"/>
    <property type="molecule type" value="Genomic_DNA"/>
</dbReference>
<keyword evidence="4" id="KW-1185">Reference proteome</keyword>
<evidence type="ECO:0000256" key="1">
    <source>
        <dbReference type="ARBA" id="ARBA00023125"/>
    </source>
</evidence>
<reference evidence="3 4" key="1">
    <citation type="submission" date="2018-08" db="EMBL/GenBank/DDBJ databases">
        <title>Muricauda nanhaiensis sp. nov., isolated from seawater of the South China Sea.</title>
        <authorList>
            <person name="Dang Y."/>
        </authorList>
    </citation>
    <scope>NUCLEOTIDE SEQUENCE [LARGE SCALE GENOMIC DNA]</scope>
    <source>
        <strain evidence="3 4">SM1704</strain>
    </source>
</reference>
<dbReference type="RefSeq" id="WP_116185470.1">
    <property type="nucleotide sequence ID" value="NZ_QTJX01000004.1"/>
</dbReference>
<sequence length="89" mass="10305">MEAKKYFIKKKVLVEQEVEIEGSVEDVVAYNIVRLRKAKGWNQEFLSDKMEISRASISNIEKGRHALSLRNLEKLCEIFECGSTEILPF</sequence>
<dbReference type="SMART" id="SM00530">
    <property type="entry name" value="HTH_XRE"/>
    <property type="match status" value="1"/>
</dbReference>
<dbReference type="AlphaFoldDB" id="A0A371JMW3"/>
<protein>
    <submittedName>
        <fullName evidence="3">XRE family transcriptional regulator</fullName>
    </submittedName>
</protein>